<reference evidence="2 3" key="1">
    <citation type="journal article" date="2023" name="Sci. Data">
        <title>Genome assembly of the Korean intertidal mud-creeper Batillaria attramentaria.</title>
        <authorList>
            <person name="Patra A.K."/>
            <person name="Ho P.T."/>
            <person name="Jun S."/>
            <person name="Lee S.J."/>
            <person name="Kim Y."/>
            <person name="Won Y.J."/>
        </authorList>
    </citation>
    <scope>NUCLEOTIDE SEQUENCE [LARGE SCALE GENOMIC DNA]</scope>
    <source>
        <strain evidence="2">Wonlab-2016</strain>
    </source>
</reference>
<sequence>MASKRIQRVDISKDLRDRLLRRGLTTSGDVVTKSSLELMKLSGCCGLTTDDIFHKCCLVHASKPVRAIDMLKSKDSIIRFFATSLPDLDKVLHGGLPAGTITEVAGPAGCGKTQFCMTLSVLATLPECHGGQGGAVLYIDTEGAFSARRLLEIAQCRLPDQFSDEKSLKWLASSVHIDLVQSCTALMNRLQNIEEDIITKNIKVVVLDSVASLVRKEFSSVERGMMRRTDFLLTEAALLKYIAEAFSIPIIVTNQITTRYGERPPDIHVHVEDAGDESFCGGLTAIETDGEGSYMTAALGNTWSHSVNTRLILQFLPADRRQILVAKSPVAPFTCFDFIIKDQGVVQDGIPAERFQSQISASDMDQLAAIKVAKRNVRVGRQVGLGWARLHRDLLQVFAAADCCRMLRDGRAGSWRVRFWGKNTRQIMHLTSDDVCLWMVWGILLRGSDWTPF</sequence>
<dbReference type="InterPro" id="IPR020588">
    <property type="entry name" value="RecA_ATP-bd"/>
</dbReference>
<keyword evidence="3" id="KW-1185">Reference proteome</keyword>
<proteinExistence type="predicted"/>
<dbReference type="SUPFAM" id="SSF52540">
    <property type="entry name" value="P-loop containing nucleoside triphosphate hydrolases"/>
    <property type="match status" value="1"/>
</dbReference>
<dbReference type="SMART" id="SM00382">
    <property type="entry name" value="AAA"/>
    <property type="match status" value="1"/>
</dbReference>
<dbReference type="EMBL" id="JACVVK020000016">
    <property type="protein sequence ID" value="KAK7504250.1"/>
    <property type="molecule type" value="Genomic_DNA"/>
</dbReference>
<name>A0ABD0LXJ6_9CAEN</name>
<dbReference type="AlphaFoldDB" id="A0ABD0LXJ6"/>
<dbReference type="InterPro" id="IPR027417">
    <property type="entry name" value="P-loop_NTPase"/>
</dbReference>
<evidence type="ECO:0000313" key="3">
    <source>
        <dbReference type="Proteomes" id="UP001519460"/>
    </source>
</evidence>
<dbReference type="InterPro" id="IPR030548">
    <property type="entry name" value="RAD51B"/>
</dbReference>
<evidence type="ECO:0000313" key="2">
    <source>
        <dbReference type="EMBL" id="KAK7504250.1"/>
    </source>
</evidence>
<feature type="domain" description="RecA family profile 1" evidence="1">
    <location>
        <begin position="77"/>
        <end position="256"/>
    </location>
</feature>
<dbReference type="InterPro" id="IPR013632">
    <property type="entry name" value="Rad51_C"/>
</dbReference>
<dbReference type="Pfam" id="PF08423">
    <property type="entry name" value="Rad51"/>
    <property type="match status" value="1"/>
</dbReference>
<dbReference type="PANTHER" id="PTHR46456">
    <property type="entry name" value="DNA REPAIR PROTEIN RAD51 HOMOLOG 2"/>
    <property type="match status" value="1"/>
</dbReference>
<dbReference type="InterPro" id="IPR003593">
    <property type="entry name" value="AAA+_ATPase"/>
</dbReference>
<dbReference type="Proteomes" id="UP001519460">
    <property type="component" value="Unassembled WGS sequence"/>
</dbReference>
<organism evidence="2 3">
    <name type="scientific">Batillaria attramentaria</name>
    <dbReference type="NCBI Taxonomy" id="370345"/>
    <lineage>
        <taxon>Eukaryota</taxon>
        <taxon>Metazoa</taxon>
        <taxon>Spiralia</taxon>
        <taxon>Lophotrochozoa</taxon>
        <taxon>Mollusca</taxon>
        <taxon>Gastropoda</taxon>
        <taxon>Caenogastropoda</taxon>
        <taxon>Sorbeoconcha</taxon>
        <taxon>Cerithioidea</taxon>
        <taxon>Batillariidae</taxon>
        <taxon>Batillaria</taxon>
    </lineage>
</organism>
<dbReference type="Gene3D" id="3.40.50.300">
    <property type="entry name" value="P-loop containing nucleotide triphosphate hydrolases"/>
    <property type="match status" value="1"/>
</dbReference>
<protein>
    <recommendedName>
        <fullName evidence="1">RecA family profile 1 domain-containing protein</fullName>
    </recommendedName>
</protein>
<dbReference type="CDD" id="cd19493">
    <property type="entry name" value="Rad51B"/>
    <property type="match status" value="1"/>
</dbReference>
<gene>
    <name evidence="2" type="ORF">BaRGS_00004554</name>
</gene>
<dbReference type="PROSITE" id="PS50162">
    <property type="entry name" value="RECA_2"/>
    <property type="match status" value="1"/>
</dbReference>
<evidence type="ECO:0000259" key="1">
    <source>
        <dbReference type="PROSITE" id="PS50162"/>
    </source>
</evidence>
<comment type="caution">
    <text evidence="2">The sequence shown here is derived from an EMBL/GenBank/DDBJ whole genome shotgun (WGS) entry which is preliminary data.</text>
</comment>
<accession>A0ABD0LXJ6</accession>
<dbReference type="PANTHER" id="PTHR46456:SF1">
    <property type="entry name" value="DNA REPAIR PROTEIN RAD51 HOMOLOG 2"/>
    <property type="match status" value="1"/>
</dbReference>